<keyword evidence="5 8" id="KW-1133">Transmembrane helix</keyword>
<keyword evidence="2" id="KW-1003">Cell membrane</keyword>
<evidence type="ECO:0008006" key="11">
    <source>
        <dbReference type="Google" id="ProtNLM"/>
    </source>
</evidence>
<feature type="transmembrane region" description="Helical" evidence="8">
    <location>
        <begin position="300"/>
        <end position="327"/>
    </location>
</feature>
<comment type="caution">
    <text evidence="9">The sequence shown here is derived from an EMBL/GenBank/DDBJ whole genome shotgun (WGS) entry which is preliminary data.</text>
</comment>
<dbReference type="STRING" id="1797517.A3F61_03190"/>
<dbReference type="EMBL" id="MHCA01000039">
    <property type="protein sequence ID" value="OGY11399.1"/>
    <property type="molecule type" value="Genomic_DNA"/>
</dbReference>
<dbReference type="GO" id="GO:0016758">
    <property type="term" value="F:hexosyltransferase activity"/>
    <property type="evidence" value="ECO:0007669"/>
    <property type="project" value="InterPro"/>
</dbReference>
<evidence type="ECO:0000256" key="5">
    <source>
        <dbReference type="ARBA" id="ARBA00022989"/>
    </source>
</evidence>
<organism evidence="9 10">
    <name type="scientific">Candidatus Blackburnbacteria bacterium RIFCSPHIGHO2_12_FULL_41_13b</name>
    <dbReference type="NCBI Taxonomy" id="1797517"/>
    <lineage>
        <taxon>Bacteria</taxon>
        <taxon>Candidatus Blackburniibacteriota</taxon>
    </lineage>
</organism>
<dbReference type="Pfam" id="PF09594">
    <property type="entry name" value="GT87"/>
    <property type="match status" value="1"/>
</dbReference>
<name>A0A1G1V7I2_9BACT</name>
<feature type="transmembrane region" description="Helical" evidence="8">
    <location>
        <begin position="206"/>
        <end position="225"/>
    </location>
</feature>
<evidence type="ECO:0000256" key="1">
    <source>
        <dbReference type="ARBA" id="ARBA00004651"/>
    </source>
</evidence>
<evidence type="ECO:0000256" key="8">
    <source>
        <dbReference type="SAM" id="Phobius"/>
    </source>
</evidence>
<evidence type="ECO:0000256" key="7">
    <source>
        <dbReference type="ARBA" id="ARBA00024033"/>
    </source>
</evidence>
<feature type="transmembrane region" description="Helical" evidence="8">
    <location>
        <begin position="7"/>
        <end position="28"/>
    </location>
</feature>
<feature type="transmembrane region" description="Helical" evidence="8">
    <location>
        <begin position="365"/>
        <end position="388"/>
    </location>
</feature>
<feature type="transmembrane region" description="Helical" evidence="8">
    <location>
        <begin position="89"/>
        <end position="110"/>
    </location>
</feature>
<feature type="transmembrane region" description="Helical" evidence="8">
    <location>
        <begin position="264"/>
        <end position="280"/>
    </location>
</feature>
<sequence length="396" mass="45217">MIPKLTLARIISFLVVPIFLLIALQFIVSNIKLLKSPGQDFEVFYLSGQQAVVRQNSYLMLGKDIVRNPPPALLLFMLLPLLPIQLSQIIWFILSLIIFFIGSYFLFKILAELDRDKFLLPLNWKLWLLYLSLAFIFFPFRYNLGSGQVNNVLFLLIVSAFYLSQHKRWGLSALSLALAIVLKITPIFLLYTLLIEKKVQTVLSTVAYVVAIGLITGLILGFRVYGDYLSIPSSFFDFGISTYYNQSLAGFLARVSNNFELNKWLVLATLIIASISLLFVHKRLVKSSFSPSTLLWNLSILFMLIFAPFAWQYHFAIIIFPLVVTAFLGYKMKLSYRFFSLLVLSYLLIGWNIKNPTSYINSGLVGAVILSHTFIGTTLLLFLNYYLVTKFPKVKI</sequence>
<dbReference type="InterPro" id="IPR018584">
    <property type="entry name" value="GT87"/>
</dbReference>
<protein>
    <recommendedName>
        <fullName evidence="11">DUF2029 domain-containing protein</fullName>
    </recommendedName>
</protein>
<dbReference type="AlphaFoldDB" id="A0A1G1V7I2"/>
<comment type="subcellular location">
    <subcellularLocation>
        <location evidence="1">Cell membrane</location>
        <topology evidence="1">Multi-pass membrane protein</topology>
    </subcellularLocation>
</comment>
<evidence type="ECO:0000256" key="2">
    <source>
        <dbReference type="ARBA" id="ARBA00022475"/>
    </source>
</evidence>
<dbReference type="Proteomes" id="UP000178272">
    <property type="component" value="Unassembled WGS sequence"/>
</dbReference>
<dbReference type="GO" id="GO:0005886">
    <property type="term" value="C:plasma membrane"/>
    <property type="evidence" value="ECO:0007669"/>
    <property type="project" value="UniProtKB-SubCell"/>
</dbReference>
<keyword evidence="6 8" id="KW-0472">Membrane</keyword>
<evidence type="ECO:0000313" key="10">
    <source>
        <dbReference type="Proteomes" id="UP000178272"/>
    </source>
</evidence>
<feature type="transmembrane region" description="Helical" evidence="8">
    <location>
        <begin position="171"/>
        <end position="194"/>
    </location>
</feature>
<evidence type="ECO:0000256" key="3">
    <source>
        <dbReference type="ARBA" id="ARBA00022679"/>
    </source>
</evidence>
<evidence type="ECO:0000256" key="4">
    <source>
        <dbReference type="ARBA" id="ARBA00022692"/>
    </source>
</evidence>
<proteinExistence type="inferred from homology"/>
<reference evidence="9 10" key="1">
    <citation type="journal article" date="2016" name="Nat. Commun.">
        <title>Thousands of microbial genomes shed light on interconnected biogeochemical processes in an aquifer system.</title>
        <authorList>
            <person name="Anantharaman K."/>
            <person name="Brown C.T."/>
            <person name="Hug L.A."/>
            <person name="Sharon I."/>
            <person name="Castelle C.J."/>
            <person name="Probst A.J."/>
            <person name="Thomas B.C."/>
            <person name="Singh A."/>
            <person name="Wilkins M.J."/>
            <person name="Karaoz U."/>
            <person name="Brodie E.L."/>
            <person name="Williams K.H."/>
            <person name="Hubbard S.S."/>
            <person name="Banfield J.F."/>
        </authorList>
    </citation>
    <scope>NUCLEOTIDE SEQUENCE [LARGE SCALE GENOMIC DNA]</scope>
</reference>
<feature type="transmembrane region" description="Helical" evidence="8">
    <location>
        <begin position="334"/>
        <end position="353"/>
    </location>
</feature>
<keyword evidence="3" id="KW-0808">Transferase</keyword>
<evidence type="ECO:0000313" key="9">
    <source>
        <dbReference type="EMBL" id="OGY11399.1"/>
    </source>
</evidence>
<keyword evidence="4 8" id="KW-0812">Transmembrane</keyword>
<accession>A0A1G1V7I2</accession>
<comment type="similarity">
    <text evidence="7">Belongs to the glycosyltransferase 87 family.</text>
</comment>
<gene>
    <name evidence="9" type="ORF">A3F61_03190</name>
</gene>
<evidence type="ECO:0000256" key="6">
    <source>
        <dbReference type="ARBA" id="ARBA00023136"/>
    </source>
</evidence>
<feature type="transmembrane region" description="Helical" evidence="8">
    <location>
        <begin position="122"/>
        <end position="142"/>
    </location>
</feature>
<feature type="transmembrane region" description="Helical" evidence="8">
    <location>
        <begin position="148"/>
        <end position="164"/>
    </location>
</feature>